<evidence type="ECO:0000256" key="5">
    <source>
        <dbReference type="SAM" id="MobiDB-lite"/>
    </source>
</evidence>
<dbReference type="Gene3D" id="1.10.8.10">
    <property type="entry name" value="DNA helicase RuvA subunit, C-terminal domain"/>
    <property type="match status" value="1"/>
</dbReference>
<evidence type="ECO:0000256" key="1">
    <source>
        <dbReference type="ARBA" id="ARBA00005532"/>
    </source>
</evidence>
<dbReference type="EMBL" id="HG712994">
    <property type="protein sequence ID" value="CDJ51724.1"/>
    <property type="molecule type" value="Genomic_DNA"/>
</dbReference>
<evidence type="ECO:0000259" key="6">
    <source>
        <dbReference type="Pfam" id="PF00889"/>
    </source>
</evidence>
<dbReference type="Pfam" id="PF00889">
    <property type="entry name" value="EF_TS"/>
    <property type="match status" value="1"/>
</dbReference>
<dbReference type="InterPro" id="IPR014039">
    <property type="entry name" value="Transl_elong_EFTs/EF1B_dimer"/>
</dbReference>
<dbReference type="VEuPathDB" id="ToxoDB:EBH_0001700"/>
<keyword evidence="2 4" id="KW-0251">Elongation factor</keyword>
<comment type="subcellular location">
    <subcellularLocation>
        <location evidence="4">Mitochondrion</location>
    </subcellularLocation>
</comment>
<dbReference type="Proteomes" id="UP000030750">
    <property type="component" value="Unassembled WGS sequence"/>
</dbReference>
<dbReference type="SUPFAM" id="SSF54713">
    <property type="entry name" value="Elongation factor Ts (EF-Ts), dimerisation domain"/>
    <property type="match status" value="2"/>
</dbReference>
<proteinExistence type="inferred from homology"/>
<evidence type="ECO:0000313" key="8">
    <source>
        <dbReference type="Proteomes" id="UP000030750"/>
    </source>
</evidence>
<feature type="region of interest" description="Disordered" evidence="5">
    <location>
        <begin position="352"/>
        <end position="380"/>
    </location>
</feature>
<dbReference type="CDD" id="cd14275">
    <property type="entry name" value="UBA_EF-Ts"/>
    <property type="match status" value="1"/>
</dbReference>
<dbReference type="GO" id="GO:0070125">
    <property type="term" value="P:mitochondrial translational elongation"/>
    <property type="evidence" value="ECO:0007669"/>
    <property type="project" value="TreeGrafter"/>
</dbReference>
<feature type="domain" description="Translation elongation factor EFTs/EF1B dimerisation" evidence="6">
    <location>
        <begin position="99"/>
        <end position="339"/>
    </location>
</feature>
<evidence type="ECO:0000256" key="2">
    <source>
        <dbReference type="ARBA" id="ARBA00022768"/>
    </source>
</evidence>
<dbReference type="Gene3D" id="1.10.286.20">
    <property type="match status" value="1"/>
</dbReference>
<name>U6LSY9_9EIME</name>
<dbReference type="SUPFAM" id="SSF46934">
    <property type="entry name" value="UBA-like"/>
    <property type="match status" value="1"/>
</dbReference>
<comment type="function">
    <text evidence="4">Associates with the EF-Tu.GDP complex and induces the exchange of GDP to GTP. It remains bound to the aminoacyl-tRNA.EF-Tu.GTP complex up to the GTP hydrolysis stage on the ribosome.</text>
</comment>
<reference evidence="7" key="2">
    <citation type="submission" date="2013-10" db="EMBL/GenBank/DDBJ databases">
        <authorList>
            <person name="Aslett M."/>
        </authorList>
    </citation>
    <scope>NUCLEOTIDE SEQUENCE [LARGE SCALE GENOMIC DNA]</scope>
    <source>
        <strain evidence="7">Houghton</strain>
    </source>
</reference>
<evidence type="ECO:0000313" key="7">
    <source>
        <dbReference type="EMBL" id="CDJ51724.1"/>
    </source>
</evidence>
<evidence type="ECO:0000256" key="4">
    <source>
        <dbReference type="HAMAP-Rule" id="MF_03135"/>
    </source>
</evidence>
<dbReference type="GO" id="GO:0003746">
    <property type="term" value="F:translation elongation factor activity"/>
    <property type="evidence" value="ECO:0007669"/>
    <property type="project" value="UniProtKB-UniRule"/>
</dbReference>
<dbReference type="InterPro" id="IPR009060">
    <property type="entry name" value="UBA-like_sf"/>
</dbReference>
<dbReference type="AlphaFoldDB" id="U6LSY9"/>
<keyword evidence="3 4" id="KW-0648">Protein biosynthesis</keyword>
<dbReference type="FunFam" id="1.10.8.10:FF:000001">
    <property type="entry name" value="Elongation factor Ts"/>
    <property type="match status" value="1"/>
</dbReference>
<comment type="similarity">
    <text evidence="1 4">Belongs to the EF-Ts family.</text>
</comment>
<dbReference type="HAMAP" id="MF_00050">
    <property type="entry name" value="EF_Ts"/>
    <property type="match status" value="1"/>
</dbReference>
<organism evidence="7 8">
    <name type="scientific">Eimeria brunetti</name>
    <dbReference type="NCBI Taxonomy" id="51314"/>
    <lineage>
        <taxon>Eukaryota</taxon>
        <taxon>Sar</taxon>
        <taxon>Alveolata</taxon>
        <taxon>Apicomplexa</taxon>
        <taxon>Conoidasida</taxon>
        <taxon>Coccidia</taxon>
        <taxon>Eucoccidiorida</taxon>
        <taxon>Eimeriorina</taxon>
        <taxon>Eimeriidae</taxon>
        <taxon>Eimeria</taxon>
    </lineage>
</organism>
<dbReference type="PANTHER" id="PTHR11741:SF0">
    <property type="entry name" value="ELONGATION FACTOR TS, MITOCHONDRIAL"/>
    <property type="match status" value="1"/>
</dbReference>
<sequence>MRCTAVTPKLDVAAESAGTDCKNPPPNYKILVKQLRERTSASMSLCKRALEESNWDEEEAVVYLRKSAIARAAKNACREAREGVIAVYRSVDGSQCTAVVLNCETDFVQRNPKFVAFSLALAEHCSSTLRCTGTSSSHTPDNAMVTKLKSSIPSRNLSSCVQMDSEASPSSVSELLAELTTQFGEKIEVSSVDCIDSDASSCIGVYVHDEVSPGVGVGRAAAIVELRWDFSNAPAAPAATLHERLSKFARLLAMQVLATCPKFVDVDSIPSSVLKAERAIFEEATAAAATAAATKSAAAADVVASAAETKDAVSLKVGGQRIKRCLEDQCLLSHEFLMMSQLFNDVLPDAQPEAGEAATNSGGGSSSGNETHSQTQRRSTVADALRLVGQTLGCKLTVSRMRRIFVGSQ</sequence>
<evidence type="ECO:0000256" key="3">
    <source>
        <dbReference type="ARBA" id="ARBA00022917"/>
    </source>
</evidence>
<keyword evidence="4" id="KW-0496">Mitochondrion</keyword>
<dbReference type="InterPro" id="IPR001816">
    <property type="entry name" value="Transl_elong_EFTs/EF1B"/>
</dbReference>
<dbReference type="OrthoDB" id="277235at2759"/>
<dbReference type="PANTHER" id="PTHR11741">
    <property type="entry name" value="ELONGATION FACTOR TS"/>
    <property type="match status" value="1"/>
</dbReference>
<reference evidence="7" key="1">
    <citation type="submission" date="2013-10" db="EMBL/GenBank/DDBJ databases">
        <title>Genomic analysis of the causative agents of coccidiosis in chickens.</title>
        <authorList>
            <person name="Reid A.J."/>
            <person name="Blake D."/>
            <person name="Billington K."/>
            <person name="Browne H."/>
            <person name="Dunn M."/>
            <person name="Hung S."/>
            <person name="Kawahara F."/>
            <person name="Miranda-Saavedra D."/>
            <person name="Mourier T."/>
            <person name="Nagra H."/>
            <person name="Otto T.D."/>
            <person name="Rawlings N."/>
            <person name="Sanchez A."/>
            <person name="Sanders M."/>
            <person name="Subramaniam C."/>
            <person name="Tay Y."/>
            <person name="Dear P."/>
            <person name="Doerig C."/>
            <person name="Gruber A."/>
            <person name="Parkinson J."/>
            <person name="Shirley M."/>
            <person name="Wan K.L."/>
            <person name="Berriman M."/>
            <person name="Tomley F."/>
            <person name="Pain A."/>
        </authorList>
    </citation>
    <scope>NUCLEOTIDE SEQUENCE [LARGE SCALE GENOMIC DNA]</scope>
    <source>
        <strain evidence="7">Houghton</strain>
    </source>
</reference>
<accession>U6LSY9</accession>
<dbReference type="Gene3D" id="3.30.479.20">
    <property type="entry name" value="Elongation factor Ts, dimerisation domain"/>
    <property type="match status" value="2"/>
</dbReference>
<protein>
    <recommendedName>
        <fullName evidence="4">Elongation factor Ts, mitochondrial</fullName>
        <shortName evidence="4">EF-Ts</shortName>
        <shortName evidence="4">EF-TsMt</shortName>
    </recommendedName>
</protein>
<gene>
    <name evidence="7" type="ORF">EBH_0001700</name>
</gene>
<keyword evidence="8" id="KW-1185">Reference proteome</keyword>
<dbReference type="GO" id="GO:0005739">
    <property type="term" value="C:mitochondrion"/>
    <property type="evidence" value="ECO:0007669"/>
    <property type="project" value="UniProtKB-SubCell"/>
</dbReference>
<dbReference type="InterPro" id="IPR036402">
    <property type="entry name" value="EF-Ts_dimer_sf"/>
</dbReference>